<protein>
    <recommendedName>
        <fullName evidence="3">C2H2-type domain-containing protein</fullName>
    </recommendedName>
</protein>
<evidence type="ECO:0008006" key="3">
    <source>
        <dbReference type="Google" id="ProtNLM"/>
    </source>
</evidence>
<sequence length="64" mass="6998">MPNCPKCYKFFASIKSVALHQAQPKSACNTNPPPERVVIRVQQQDDTVDMAAAGTQMDSQSTES</sequence>
<comment type="caution">
    <text evidence="1">The sequence shown here is derived from an EMBL/GenBank/DDBJ whole genome shotgun (WGS) entry which is preliminary data.</text>
</comment>
<proteinExistence type="predicted"/>
<organism evidence="1 2">
    <name type="scientific">Boletus reticuloceps</name>
    <dbReference type="NCBI Taxonomy" id="495285"/>
    <lineage>
        <taxon>Eukaryota</taxon>
        <taxon>Fungi</taxon>
        <taxon>Dikarya</taxon>
        <taxon>Basidiomycota</taxon>
        <taxon>Agaricomycotina</taxon>
        <taxon>Agaricomycetes</taxon>
        <taxon>Agaricomycetidae</taxon>
        <taxon>Boletales</taxon>
        <taxon>Boletineae</taxon>
        <taxon>Boletaceae</taxon>
        <taxon>Boletoideae</taxon>
        <taxon>Boletus</taxon>
    </lineage>
</organism>
<keyword evidence="2" id="KW-1185">Reference proteome</keyword>
<dbReference type="EMBL" id="JAGFBS010000060">
    <property type="protein sequence ID" value="KAG6369931.1"/>
    <property type="molecule type" value="Genomic_DNA"/>
</dbReference>
<dbReference type="AlphaFoldDB" id="A0A8I3A381"/>
<dbReference type="Proteomes" id="UP000683000">
    <property type="component" value="Unassembled WGS sequence"/>
</dbReference>
<gene>
    <name evidence="1" type="ORF">JVT61DRAFT_13315</name>
</gene>
<evidence type="ECO:0000313" key="1">
    <source>
        <dbReference type="EMBL" id="KAG6369931.1"/>
    </source>
</evidence>
<evidence type="ECO:0000313" key="2">
    <source>
        <dbReference type="Proteomes" id="UP000683000"/>
    </source>
</evidence>
<name>A0A8I3A381_9AGAM</name>
<accession>A0A8I3A381</accession>
<reference evidence="1" key="1">
    <citation type="submission" date="2021-03" db="EMBL/GenBank/DDBJ databases">
        <title>Evolutionary innovations through gain and loss of genes in the ectomycorrhizal Boletales.</title>
        <authorList>
            <person name="Wu G."/>
            <person name="Miyauchi S."/>
            <person name="Morin E."/>
            <person name="Yang Z.-L."/>
            <person name="Xu J."/>
            <person name="Martin F.M."/>
        </authorList>
    </citation>
    <scope>NUCLEOTIDE SEQUENCE</scope>
    <source>
        <strain evidence="1">BR01</strain>
    </source>
</reference>